<gene>
    <name evidence="2" type="ORF">GCM10022416_22370</name>
</gene>
<dbReference type="RefSeq" id="WP_345020168.1">
    <property type="nucleotide sequence ID" value="NZ_BAABDO010000024.1"/>
</dbReference>
<accession>A0ABP7YKJ8</accession>
<comment type="caution">
    <text evidence="2">The sequence shown here is derived from an EMBL/GenBank/DDBJ whole genome shotgun (WGS) entry which is preliminary data.</text>
</comment>
<keyword evidence="1" id="KW-1133">Transmembrane helix</keyword>
<evidence type="ECO:0000256" key="1">
    <source>
        <dbReference type="SAM" id="Phobius"/>
    </source>
</evidence>
<evidence type="ECO:0000313" key="3">
    <source>
        <dbReference type="Proteomes" id="UP001500266"/>
    </source>
</evidence>
<protein>
    <submittedName>
        <fullName evidence="2">Uncharacterized protein</fullName>
    </submittedName>
</protein>
<reference evidence="3" key="1">
    <citation type="journal article" date="2019" name="Int. J. Syst. Evol. Microbiol.">
        <title>The Global Catalogue of Microorganisms (GCM) 10K type strain sequencing project: providing services to taxonomists for standard genome sequencing and annotation.</title>
        <authorList>
            <consortium name="The Broad Institute Genomics Platform"/>
            <consortium name="The Broad Institute Genome Sequencing Center for Infectious Disease"/>
            <person name="Wu L."/>
            <person name="Ma J."/>
        </authorList>
    </citation>
    <scope>NUCLEOTIDE SEQUENCE [LARGE SCALE GENOMIC DNA]</scope>
    <source>
        <strain evidence="3">JCM 17316</strain>
    </source>
</reference>
<evidence type="ECO:0000313" key="2">
    <source>
        <dbReference type="EMBL" id="GAA4137656.1"/>
    </source>
</evidence>
<name>A0ABP7YKJ8_9ACTN</name>
<keyword evidence="1" id="KW-0812">Transmembrane</keyword>
<proteinExistence type="predicted"/>
<dbReference type="Proteomes" id="UP001500266">
    <property type="component" value="Unassembled WGS sequence"/>
</dbReference>
<organism evidence="2 3">
    <name type="scientific">Actinomadura keratinilytica</name>
    <dbReference type="NCBI Taxonomy" id="547461"/>
    <lineage>
        <taxon>Bacteria</taxon>
        <taxon>Bacillati</taxon>
        <taxon>Actinomycetota</taxon>
        <taxon>Actinomycetes</taxon>
        <taxon>Streptosporangiales</taxon>
        <taxon>Thermomonosporaceae</taxon>
        <taxon>Actinomadura</taxon>
    </lineage>
</organism>
<feature type="transmembrane region" description="Helical" evidence="1">
    <location>
        <begin position="49"/>
        <end position="68"/>
    </location>
</feature>
<sequence length="72" mass="6963">MIAPTTDPAVALTAAGMSIFGIASALPRSAAPAAAPLILALGGGANHPLLFTFAAVTAVVAGLTVRPVKGVR</sequence>
<keyword evidence="1" id="KW-0472">Membrane</keyword>
<keyword evidence="3" id="KW-1185">Reference proteome</keyword>
<dbReference type="EMBL" id="BAABDO010000024">
    <property type="protein sequence ID" value="GAA4137656.1"/>
    <property type="molecule type" value="Genomic_DNA"/>
</dbReference>